<dbReference type="KEGG" id="mes:Meso_3283"/>
<dbReference type="STRING" id="266779.Meso_3283"/>
<sequence length="378" mass="40584">MGPLAGFKVVEFAGVGPGPMAAMLIADLGATVLRIDRAKPVELGRPRPLKYNLPLRNRHSIALDLKNPDAVRFALSLVAKADALIEGFRPGAMERLGLGPDECLKMNPRLIYGRMTGWGQDGPLAKTAGHDINYIALAGALNAIGRRDQPPSIPLNFVGDFGGGALYLAFGIMAAVYEAQRSGKGQVVDAAIVDGVASMMVNYCGLTAAGLTSPRGTGPTDSGSHFYDSYQCADGKWVSVGAIEKRFYKQLLSILGLDPVTLPDQWDREGWPTMKQRLAEIFSTKTQAEWCALLEGTDACFAPVLEVGDLMQHPHLKARKTYIKVDDVVQPAPAPRFSRSRPEQPRPPQPAGAVPCEVALEGWLDSAAINVAKDAKLI</sequence>
<organism evidence="2">
    <name type="scientific">Chelativorans sp. (strain BNC1)</name>
    <dbReference type="NCBI Taxonomy" id="266779"/>
    <lineage>
        <taxon>Bacteria</taxon>
        <taxon>Pseudomonadati</taxon>
        <taxon>Pseudomonadota</taxon>
        <taxon>Alphaproteobacteria</taxon>
        <taxon>Hyphomicrobiales</taxon>
        <taxon>Phyllobacteriaceae</taxon>
        <taxon>Chelativorans</taxon>
    </lineage>
</organism>
<dbReference type="SUPFAM" id="SSF89796">
    <property type="entry name" value="CoA-transferase family III (CaiB/BaiF)"/>
    <property type="match status" value="1"/>
</dbReference>
<evidence type="ECO:0000256" key="1">
    <source>
        <dbReference type="SAM" id="MobiDB-lite"/>
    </source>
</evidence>
<reference evidence="2" key="1">
    <citation type="submission" date="2006-06" db="EMBL/GenBank/DDBJ databases">
        <title>Complete sequence of chromosome of Chelativorans sp. BNC1.</title>
        <authorList>
            <consortium name="US DOE Joint Genome Institute"/>
            <person name="Copeland A."/>
            <person name="Lucas S."/>
            <person name="Lapidus A."/>
            <person name="Barry K."/>
            <person name="Detter J.C."/>
            <person name="Glavina del Rio T."/>
            <person name="Hammon N."/>
            <person name="Israni S."/>
            <person name="Dalin E."/>
            <person name="Tice H."/>
            <person name="Pitluck S."/>
            <person name="Chertkov O."/>
            <person name="Brettin T."/>
            <person name="Bruce D."/>
            <person name="Han C."/>
            <person name="Tapia R."/>
            <person name="Gilna P."/>
            <person name="Schmutz J."/>
            <person name="Larimer F."/>
            <person name="Land M."/>
            <person name="Hauser L."/>
            <person name="Kyrpides N."/>
            <person name="Mikhailova N."/>
            <person name="Richardson P."/>
        </authorList>
    </citation>
    <scope>NUCLEOTIDE SEQUENCE</scope>
    <source>
        <strain evidence="2">BNC1</strain>
    </source>
</reference>
<accession>Q11D71</accession>
<dbReference type="Gene3D" id="3.30.60.110">
    <property type="match status" value="1"/>
</dbReference>
<proteinExistence type="predicted"/>
<dbReference type="Gene3D" id="3.40.50.10540">
    <property type="entry name" value="Crotonobetainyl-coa:carnitine coa-transferase, domain 1"/>
    <property type="match status" value="1"/>
</dbReference>
<evidence type="ECO:0000313" key="2">
    <source>
        <dbReference type="EMBL" id="ABG64654.1"/>
    </source>
</evidence>
<feature type="region of interest" description="Disordered" evidence="1">
    <location>
        <begin position="333"/>
        <end position="353"/>
    </location>
</feature>
<dbReference type="Gene3D" id="3.30.1540.10">
    <property type="entry name" value="formyl-coa transferase, domain 3"/>
    <property type="match status" value="1"/>
</dbReference>
<protein>
    <submittedName>
        <fullName evidence="2">L-carnitine dehydratase/bile acid-inducible protein F</fullName>
    </submittedName>
</protein>
<dbReference type="HOGENOM" id="CLU_033975_5_0_5"/>
<gene>
    <name evidence="2" type="ordered locus">Meso_3283</name>
</gene>
<dbReference type="InterPro" id="IPR023606">
    <property type="entry name" value="CoA-Trfase_III_dom_1_sf"/>
</dbReference>
<dbReference type="OrthoDB" id="9806585at2"/>
<dbReference type="InterPro" id="IPR050509">
    <property type="entry name" value="CoA-transferase_III"/>
</dbReference>
<dbReference type="EMBL" id="CP000390">
    <property type="protein sequence ID" value="ABG64654.1"/>
    <property type="molecule type" value="Genomic_DNA"/>
</dbReference>
<dbReference type="GO" id="GO:0003824">
    <property type="term" value="F:catalytic activity"/>
    <property type="evidence" value="ECO:0007669"/>
    <property type="project" value="InterPro"/>
</dbReference>
<dbReference type="PANTHER" id="PTHR48228">
    <property type="entry name" value="SUCCINYL-COA--D-CITRAMALATE COA-TRANSFERASE"/>
    <property type="match status" value="1"/>
</dbReference>
<dbReference type="PANTHER" id="PTHR48228:SF5">
    <property type="entry name" value="ALPHA-METHYLACYL-COA RACEMASE"/>
    <property type="match status" value="1"/>
</dbReference>
<dbReference type="InterPro" id="IPR003673">
    <property type="entry name" value="CoA-Trfase_fam_III"/>
</dbReference>
<name>Q11D71_CHESB</name>
<dbReference type="Pfam" id="PF02515">
    <property type="entry name" value="CoA_transf_3"/>
    <property type="match status" value="1"/>
</dbReference>
<dbReference type="AlphaFoldDB" id="Q11D71"/>
<dbReference type="InterPro" id="IPR044855">
    <property type="entry name" value="CoA-Trfase_III_dom3_sf"/>
</dbReference>
<dbReference type="eggNOG" id="COG1804">
    <property type="taxonomic scope" value="Bacteria"/>
</dbReference>